<protein>
    <submittedName>
        <fullName evidence="2">PilN domain-containing protein</fullName>
    </submittedName>
</protein>
<keyword evidence="1" id="KW-0472">Membrane</keyword>
<dbReference type="AlphaFoldDB" id="A0A9D1SLT8"/>
<dbReference type="InterPro" id="IPR007813">
    <property type="entry name" value="PilN"/>
</dbReference>
<evidence type="ECO:0000313" key="2">
    <source>
        <dbReference type="EMBL" id="HIU64358.1"/>
    </source>
</evidence>
<evidence type="ECO:0000313" key="3">
    <source>
        <dbReference type="Proteomes" id="UP000824099"/>
    </source>
</evidence>
<name>A0A9D1SLT8_9FIRM</name>
<feature type="transmembrane region" description="Helical" evidence="1">
    <location>
        <begin position="21"/>
        <end position="39"/>
    </location>
</feature>
<gene>
    <name evidence="2" type="ORF">IAB06_04930</name>
</gene>
<sequence>MIKINLLPEELRKKELPVGRILRLVTYLLLALVLLYWIFSLAMVKFAENELEETRQNIRSLYVWQERYERDLVQNAEIAKRENLLKTKAGERMLWNQSLASLGNTTPFGTWLTGVSQNKSNPQLVTIKGKALRMNNLLEFISRLESDAQIARVDLVETQLGTAAGATGSATTMDFTLNVLKHGEGQ</sequence>
<comment type="caution">
    <text evidence="2">The sequence shown here is derived from an EMBL/GenBank/DDBJ whole genome shotgun (WGS) entry which is preliminary data.</text>
</comment>
<dbReference type="PANTHER" id="PTHR40278:SF1">
    <property type="entry name" value="DNA UTILIZATION PROTEIN HOFN"/>
    <property type="match status" value="1"/>
</dbReference>
<accession>A0A9D1SLT8</accession>
<proteinExistence type="predicted"/>
<keyword evidence="1" id="KW-0812">Transmembrane</keyword>
<keyword evidence="1" id="KW-1133">Transmembrane helix</keyword>
<reference evidence="2" key="1">
    <citation type="submission" date="2020-10" db="EMBL/GenBank/DDBJ databases">
        <authorList>
            <person name="Gilroy R."/>
        </authorList>
    </citation>
    <scope>NUCLEOTIDE SEQUENCE</scope>
    <source>
        <strain evidence="2">CHK160-1198</strain>
    </source>
</reference>
<reference evidence="2" key="2">
    <citation type="journal article" date="2021" name="PeerJ">
        <title>Extensive microbial diversity within the chicken gut microbiome revealed by metagenomics and culture.</title>
        <authorList>
            <person name="Gilroy R."/>
            <person name="Ravi A."/>
            <person name="Getino M."/>
            <person name="Pursley I."/>
            <person name="Horton D.L."/>
            <person name="Alikhan N.F."/>
            <person name="Baker D."/>
            <person name="Gharbi K."/>
            <person name="Hall N."/>
            <person name="Watson M."/>
            <person name="Adriaenssens E.M."/>
            <person name="Foster-Nyarko E."/>
            <person name="Jarju S."/>
            <person name="Secka A."/>
            <person name="Antonio M."/>
            <person name="Oren A."/>
            <person name="Chaudhuri R.R."/>
            <person name="La Ragione R."/>
            <person name="Hildebrand F."/>
            <person name="Pallen M.J."/>
        </authorList>
    </citation>
    <scope>NUCLEOTIDE SEQUENCE</scope>
    <source>
        <strain evidence="2">CHK160-1198</strain>
    </source>
</reference>
<dbReference type="Pfam" id="PF05137">
    <property type="entry name" value="PilN"/>
    <property type="match status" value="1"/>
</dbReference>
<organism evidence="2 3">
    <name type="scientific">Candidatus Avacidaminococcus intestinavium</name>
    <dbReference type="NCBI Taxonomy" id="2840684"/>
    <lineage>
        <taxon>Bacteria</taxon>
        <taxon>Bacillati</taxon>
        <taxon>Bacillota</taxon>
        <taxon>Negativicutes</taxon>
        <taxon>Acidaminococcales</taxon>
        <taxon>Acidaminococcaceae</taxon>
        <taxon>Acidaminococcaceae incertae sedis</taxon>
        <taxon>Candidatus Avacidaminococcus</taxon>
    </lineage>
</organism>
<dbReference type="Proteomes" id="UP000824099">
    <property type="component" value="Unassembled WGS sequence"/>
</dbReference>
<evidence type="ECO:0000256" key="1">
    <source>
        <dbReference type="SAM" id="Phobius"/>
    </source>
</evidence>
<dbReference type="PANTHER" id="PTHR40278">
    <property type="entry name" value="DNA UTILIZATION PROTEIN HOFN"/>
    <property type="match status" value="1"/>
</dbReference>
<dbReference type="EMBL" id="DVNI01000077">
    <property type="protein sequence ID" value="HIU64358.1"/>
    <property type="molecule type" value="Genomic_DNA"/>
</dbReference>
<dbReference type="InterPro" id="IPR052534">
    <property type="entry name" value="Extracell_DNA_Util/SecSys_Comp"/>
</dbReference>